<dbReference type="InterPro" id="IPR002885">
    <property type="entry name" value="PPR_rpt"/>
</dbReference>
<dbReference type="EMBL" id="JAAWWB010000011">
    <property type="protein sequence ID" value="KAG6771644.1"/>
    <property type="molecule type" value="Genomic_DNA"/>
</dbReference>
<dbReference type="GO" id="GO:0007005">
    <property type="term" value="P:mitochondrion organization"/>
    <property type="evidence" value="ECO:0007669"/>
    <property type="project" value="TreeGrafter"/>
</dbReference>
<name>A0A8X7ZKP7_POPTO</name>
<dbReference type="GO" id="GO:0003729">
    <property type="term" value="F:mRNA binding"/>
    <property type="evidence" value="ECO:0007669"/>
    <property type="project" value="TreeGrafter"/>
</dbReference>
<evidence type="ECO:0000256" key="2">
    <source>
        <dbReference type="PROSITE-ProRule" id="PRU00708"/>
    </source>
</evidence>
<dbReference type="OrthoDB" id="1710902at2759"/>
<feature type="repeat" description="PPR" evidence="2">
    <location>
        <begin position="108"/>
        <end position="142"/>
    </location>
</feature>
<dbReference type="GO" id="GO:0006396">
    <property type="term" value="P:RNA processing"/>
    <property type="evidence" value="ECO:0007669"/>
    <property type="project" value="TreeGrafter"/>
</dbReference>
<organism evidence="3 4">
    <name type="scientific">Populus tomentosa</name>
    <name type="common">Chinese white poplar</name>
    <dbReference type="NCBI Taxonomy" id="118781"/>
    <lineage>
        <taxon>Eukaryota</taxon>
        <taxon>Viridiplantae</taxon>
        <taxon>Streptophyta</taxon>
        <taxon>Embryophyta</taxon>
        <taxon>Tracheophyta</taxon>
        <taxon>Spermatophyta</taxon>
        <taxon>Magnoliopsida</taxon>
        <taxon>eudicotyledons</taxon>
        <taxon>Gunneridae</taxon>
        <taxon>Pentapetalae</taxon>
        <taxon>rosids</taxon>
        <taxon>fabids</taxon>
        <taxon>Malpighiales</taxon>
        <taxon>Salicaceae</taxon>
        <taxon>Saliceae</taxon>
        <taxon>Populus</taxon>
    </lineage>
</organism>
<proteinExistence type="inferred from homology"/>
<evidence type="ECO:0000313" key="4">
    <source>
        <dbReference type="Proteomes" id="UP000886885"/>
    </source>
</evidence>
<keyword evidence="4" id="KW-1185">Reference proteome</keyword>
<reference evidence="3" key="1">
    <citation type="journal article" date="2020" name="bioRxiv">
        <title>Hybrid origin of Populus tomentosa Carr. identified through genome sequencing and phylogenomic analysis.</title>
        <authorList>
            <person name="An X."/>
            <person name="Gao K."/>
            <person name="Chen Z."/>
            <person name="Li J."/>
            <person name="Yang X."/>
            <person name="Yang X."/>
            <person name="Zhou J."/>
            <person name="Guo T."/>
            <person name="Zhao T."/>
            <person name="Huang S."/>
            <person name="Miao D."/>
            <person name="Khan W.U."/>
            <person name="Rao P."/>
            <person name="Ye M."/>
            <person name="Lei B."/>
            <person name="Liao W."/>
            <person name="Wang J."/>
            <person name="Ji L."/>
            <person name="Li Y."/>
            <person name="Guo B."/>
            <person name="Mustafa N.S."/>
            <person name="Li S."/>
            <person name="Yun Q."/>
            <person name="Keller S.R."/>
            <person name="Mao J."/>
            <person name="Zhang R."/>
            <person name="Strauss S.H."/>
        </authorList>
    </citation>
    <scope>NUCLEOTIDE SEQUENCE</scope>
    <source>
        <strain evidence="3">GM15</strain>
        <tissue evidence="3">Leaf</tissue>
    </source>
</reference>
<accession>A0A8X7ZKP7</accession>
<feature type="repeat" description="PPR" evidence="2">
    <location>
        <begin position="38"/>
        <end position="72"/>
    </location>
</feature>
<feature type="repeat" description="PPR" evidence="2">
    <location>
        <begin position="143"/>
        <end position="177"/>
    </location>
</feature>
<dbReference type="PANTHER" id="PTHR47934">
    <property type="entry name" value="PENTATRICOPEPTIDE REPEAT-CONTAINING PROTEIN PET309, MITOCHONDRIAL"/>
    <property type="match status" value="1"/>
</dbReference>
<dbReference type="Pfam" id="PF13041">
    <property type="entry name" value="PPR_2"/>
    <property type="match status" value="2"/>
</dbReference>
<dbReference type="InterPro" id="IPR051114">
    <property type="entry name" value="Mito_RNA_Proc_CCM1"/>
</dbReference>
<dbReference type="Proteomes" id="UP000886885">
    <property type="component" value="Chromosome 6A"/>
</dbReference>
<comment type="caution">
    <text evidence="3">The sequence shown here is derived from an EMBL/GenBank/DDBJ whole genome shotgun (WGS) entry which is preliminary data.</text>
</comment>
<dbReference type="Pfam" id="PF01535">
    <property type="entry name" value="PPR"/>
    <property type="match status" value="1"/>
</dbReference>
<dbReference type="PROSITE" id="PS51375">
    <property type="entry name" value="PPR"/>
    <property type="match status" value="4"/>
</dbReference>
<evidence type="ECO:0008006" key="5">
    <source>
        <dbReference type="Google" id="ProtNLM"/>
    </source>
</evidence>
<evidence type="ECO:0000313" key="3">
    <source>
        <dbReference type="EMBL" id="KAG6771644.1"/>
    </source>
</evidence>
<dbReference type="GO" id="GO:0005739">
    <property type="term" value="C:mitochondrion"/>
    <property type="evidence" value="ECO:0007669"/>
    <property type="project" value="TreeGrafter"/>
</dbReference>
<feature type="repeat" description="PPR" evidence="2">
    <location>
        <begin position="73"/>
        <end position="107"/>
    </location>
</feature>
<comment type="similarity">
    <text evidence="1">Belongs to the PPR family. P subfamily.</text>
</comment>
<dbReference type="AlphaFoldDB" id="A0A8X7ZKP7"/>
<dbReference type="NCBIfam" id="TIGR00756">
    <property type="entry name" value="PPR"/>
    <property type="match status" value="4"/>
</dbReference>
<dbReference type="PANTHER" id="PTHR47934:SF6">
    <property type="entry name" value="MITOCHONDRIAL GROUP I INTRON SPLICING FACTOR CCM1-RELATED"/>
    <property type="match status" value="1"/>
</dbReference>
<sequence length="247" mass="28076">MSRGKRFGKGLSENRRLKKGSGAVSVWELMRRKGSGADSTTYGVLIHGLCKNGHLNKALTILKEAEDERDKLDALAHSSMVDGLSKQGRVDEALGILHQMDNHDCKLSPHVCNLLIKGFVRASKLEQEIHFFREMESKGCSPPLVVYNTLINGLCKAERFCHAYSFVKEMLKKDWKPDSITYSLLMVALDLWRQALDKGLEPYVTFRCMTLLCWENWRCFAALFKYEAVELNCLPNLVTHYTLMDGI</sequence>
<evidence type="ECO:0000256" key="1">
    <source>
        <dbReference type="ARBA" id="ARBA00007626"/>
    </source>
</evidence>
<gene>
    <name evidence="3" type="ORF">POTOM_023024</name>
</gene>
<protein>
    <recommendedName>
        <fullName evidence="5">Pentatricopeptide repeat-containing protein</fullName>
    </recommendedName>
</protein>